<comment type="caution">
    <text evidence="1">The sequence shown here is derived from an EMBL/GenBank/DDBJ whole genome shotgun (WGS) entry which is preliminary data.</text>
</comment>
<dbReference type="Proteomes" id="UP001333110">
    <property type="component" value="Unassembled WGS sequence"/>
</dbReference>
<organism evidence="1 2">
    <name type="scientific">Mycteria americana</name>
    <name type="common">Wood stork</name>
    <dbReference type="NCBI Taxonomy" id="33587"/>
    <lineage>
        <taxon>Eukaryota</taxon>
        <taxon>Metazoa</taxon>
        <taxon>Chordata</taxon>
        <taxon>Craniata</taxon>
        <taxon>Vertebrata</taxon>
        <taxon>Euteleostomi</taxon>
        <taxon>Archelosauria</taxon>
        <taxon>Archosauria</taxon>
        <taxon>Dinosauria</taxon>
        <taxon>Saurischia</taxon>
        <taxon>Theropoda</taxon>
        <taxon>Coelurosauria</taxon>
        <taxon>Aves</taxon>
        <taxon>Neognathae</taxon>
        <taxon>Neoaves</taxon>
        <taxon>Aequornithes</taxon>
        <taxon>Ciconiiformes</taxon>
        <taxon>Ciconiidae</taxon>
        <taxon>Mycteria</taxon>
    </lineage>
</organism>
<dbReference type="AlphaFoldDB" id="A0AAN7PKT4"/>
<sequence>MTAWRRPRYQVLHLGKNNPMSQYRPGADQMENRFSKKEFGGLLTTRQQCTLAAKKVNGILGMHWEEYCQQVKGHDPSSLLSTGHIWSAVSSSGLLITKKMRSYWSESSERQQRLLKNWSICQMGRGRETLDCSAWKRALS</sequence>
<accession>A0AAN7PKT4</accession>
<dbReference type="EMBL" id="JAUNZN010000001">
    <property type="protein sequence ID" value="KAK4832537.1"/>
    <property type="molecule type" value="Genomic_DNA"/>
</dbReference>
<reference evidence="1 2" key="1">
    <citation type="journal article" date="2023" name="J. Hered.">
        <title>Chromosome-level genome of the wood stork (Mycteria americana) provides insight into avian chromosome evolution.</title>
        <authorList>
            <person name="Flamio R. Jr."/>
            <person name="Ramstad K.M."/>
        </authorList>
    </citation>
    <scope>NUCLEOTIDE SEQUENCE [LARGE SCALE GENOMIC DNA]</scope>
    <source>
        <strain evidence="1">JAX WOST 10</strain>
    </source>
</reference>
<name>A0AAN7PKT4_MYCAM</name>
<protein>
    <submittedName>
        <fullName evidence="1">Uncharacterized protein</fullName>
    </submittedName>
</protein>
<gene>
    <name evidence="1" type="ORF">QYF61_023869</name>
</gene>
<evidence type="ECO:0000313" key="2">
    <source>
        <dbReference type="Proteomes" id="UP001333110"/>
    </source>
</evidence>
<evidence type="ECO:0000313" key="1">
    <source>
        <dbReference type="EMBL" id="KAK4832537.1"/>
    </source>
</evidence>
<feature type="non-terminal residue" evidence="1">
    <location>
        <position position="140"/>
    </location>
</feature>
<proteinExistence type="predicted"/>
<keyword evidence="2" id="KW-1185">Reference proteome</keyword>